<gene>
    <name evidence="2" type="ORF">H8R23_02170</name>
</gene>
<name>A0ABR7J3S8_9FLAO</name>
<feature type="transmembrane region" description="Helical" evidence="1">
    <location>
        <begin position="7"/>
        <end position="25"/>
    </location>
</feature>
<protein>
    <submittedName>
        <fullName evidence="2">Uncharacterized protein</fullName>
    </submittedName>
</protein>
<evidence type="ECO:0000313" key="2">
    <source>
        <dbReference type="EMBL" id="MBC5840198.1"/>
    </source>
</evidence>
<comment type="caution">
    <text evidence="2">The sequence shown here is derived from an EMBL/GenBank/DDBJ whole genome shotgun (WGS) entry which is preliminary data.</text>
</comment>
<dbReference type="RefSeq" id="WP_187008786.1">
    <property type="nucleotide sequence ID" value="NZ_JACRUI010000001.1"/>
</dbReference>
<keyword evidence="1" id="KW-0472">Membrane</keyword>
<dbReference type="EMBL" id="JACRUJ010000001">
    <property type="protein sequence ID" value="MBC5840198.1"/>
    <property type="molecule type" value="Genomic_DNA"/>
</dbReference>
<evidence type="ECO:0000256" key="1">
    <source>
        <dbReference type="SAM" id="Phobius"/>
    </source>
</evidence>
<proteinExistence type="predicted"/>
<organism evidence="2 3">
    <name type="scientific">Flavobacterium kayseriense</name>
    <dbReference type="NCBI Taxonomy" id="2764714"/>
    <lineage>
        <taxon>Bacteria</taxon>
        <taxon>Pseudomonadati</taxon>
        <taxon>Bacteroidota</taxon>
        <taxon>Flavobacteriia</taxon>
        <taxon>Flavobacteriales</taxon>
        <taxon>Flavobacteriaceae</taxon>
        <taxon>Flavobacterium</taxon>
    </lineage>
</organism>
<evidence type="ECO:0000313" key="3">
    <source>
        <dbReference type="Proteomes" id="UP000629963"/>
    </source>
</evidence>
<dbReference type="Proteomes" id="UP000629963">
    <property type="component" value="Unassembled WGS sequence"/>
</dbReference>
<accession>A0ABR7J3S8</accession>
<sequence length="249" mass="28164">MKKFFKISASIVIVLTIVLAVYLYFTSEPLPKGETGHKAEILTNKIQEAINQKAWDTTAAVSFSFMGNHHYLWDKKNNLVQVKWGDKKVIYNNKTLEGIAYDSDKILVDDAKNDAIATANKYFNNDSFWFIAPFKLRDSGTTRSIVTQDNKEALMVTYFSGGDTPGDSYLWLLDDKFVPTAWKMWVSIIPVGGVETSWEDWTEFPNGVKIATTHKALLDLKIENVNIGQSIEEINNGVNPFSGLMENQY</sequence>
<keyword evidence="1" id="KW-1133">Transmembrane helix</keyword>
<keyword evidence="1" id="KW-0812">Transmembrane</keyword>
<keyword evidence="3" id="KW-1185">Reference proteome</keyword>
<reference evidence="2 3" key="1">
    <citation type="submission" date="2020-08" db="EMBL/GenBank/DDBJ databases">
        <title>Description of novel Flavobacterium F-380 isolate.</title>
        <authorList>
            <person name="Saticioglu I.B."/>
            <person name="Duman M."/>
            <person name="Altun S."/>
        </authorList>
    </citation>
    <scope>NUCLEOTIDE SEQUENCE [LARGE SCALE GENOMIC DNA]</scope>
    <source>
        <strain evidence="2 3">F-380</strain>
    </source>
</reference>